<comment type="caution">
    <text evidence="2">The sequence shown here is derived from an EMBL/GenBank/DDBJ whole genome shotgun (WGS) entry which is preliminary data.</text>
</comment>
<sequence length="184" mass="19499">MPVPPHSLQGLSTSFLRPGSLLRSRAWRPEPVCHTAAGHPNEAGKPLAPRYSRHKPAPVTAFICSPMPGQKRLAHRSTGPAPRGGSSPRACGPRGPTSPLRALRGCRSGRGPTRPPTAPATRGRNPPGRIHMPPAPRSSRERHVAGCISARSVRALSGCTARPGIPLRLGQCCVQSSEEPGRRI</sequence>
<keyword evidence="3" id="KW-1185">Reference proteome</keyword>
<dbReference type="AlphaFoldDB" id="A0AAV7RYN6"/>
<name>A0AAV7RYN6_PLEWA</name>
<evidence type="ECO:0000313" key="3">
    <source>
        <dbReference type="Proteomes" id="UP001066276"/>
    </source>
</evidence>
<dbReference type="Proteomes" id="UP001066276">
    <property type="component" value="Chromosome 5"/>
</dbReference>
<evidence type="ECO:0000313" key="2">
    <source>
        <dbReference type="EMBL" id="KAJ1155928.1"/>
    </source>
</evidence>
<feature type="region of interest" description="Disordered" evidence="1">
    <location>
        <begin position="66"/>
        <end position="141"/>
    </location>
</feature>
<feature type="region of interest" description="Disordered" evidence="1">
    <location>
        <begin position="32"/>
        <end position="53"/>
    </location>
</feature>
<protein>
    <submittedName>
        <fullName evidence="2">Uncharacterized protein</fullName>
    </submittedName>
</protein>
<reference evidence="2" key="1">
    <citation type="journal article" date="2022" name="bioRxiv">
        <title>Sequencing and chromosome-scale assembly of the giantPleurodeles waltlgenome.</title>
        <authorList>
            <person name="Brown T."/>
            <person name="Elewa A."/>
            <person name="Iarovenko S."/>
            <person name="Subramanian E."/>
            <person name="Araus A.J."/>
            <person name="Petzold A."/>
            <person name="Susuki M."/>
            <person name="Suzuki K.-i.T."/>
            <person name="Hayashi T."/>
            <person name="Toyoda A."/>
            <person name="Oliveira C."/>
            <person name="Osipova E."/>
            <person name="Leigh N.D."/>
            <person name="Simon A."/>
            <person name="Yun M.H."/>
        </authorList>
    </citation>
    <scope>NUCLEOTIDE SEQUENCE</scope>
    <source>
        <strain evidence="2">20211129_DDA</strain>
        <tissue evidence="2">Liver</tissue>
    </source>
</reference>
<evidence type="ECO:0000256" key="1">
    <source>
        <dbReference type="SAM" id="MobiDB-lite"/>
    </source>
</evidence>
<proteinExistence type="predicted"/>
<organism evidence="2 3">
    <name type="scientific">Pleurodeles waltl</name>
    <name type="common">Iberian ribbed newt</name>
    <dbReference type="NCBI Taxonomy" id="8319"/>
    <lineage>
        <taxon>Eukaryota</taxon>
        <taxon>Metazoa</taxon>
        <taxon>Chordata</taxon>
        <taxon>Craniata</taxon>
        <taxon>Vertebrata</taxon>
        <taxon>Euteleostomi</taxon>
        <taxon>Amphibia</taxon>
        <taxon>Batrachia</taxon>
        <taxon>Caudata</taxon>
        <taxon>Salamandroidea</taxon>
        <taxon>Salamandridae</taxon>
        <taxon>Pleurodelinae</taxon>
        <taxon>Pleurodeles</taxon>
    </lineage>
</organism>
<accession>A0AAV7RYN6</accession>
<dbReference type="EMBL" id="JANPWB010000009">
    <property type="protein sequence ID" value="KAJ1155928.1"/>
    <property type="molecule type" value="Genomic_DNA"/>
</dbReference>
<gene>
    <name evidence="2" type="ORF">NDU88_008653</name>
</gene>